<name>A0A6I2LAB5_9BURK</name>
<gene>
    <name evidence="2" type="ORF">GJ699_32420</name>
</gene>
<reference evidence="2 3" key="1">
    <citation type="submission" date="2019-11" db="EMBL/GenBank/DDBJ databases">
        <title>Novel species isolated from a subtropical stream in China.</title>
        <authorList>
            <person name="Lu H."/>
        </authorList>
    </citation>
    <scope>NUCLEOTIDE SEQUENCE [LARGE SCALE GENOMIC DNA]</scope>
    <source>
        <strain evidence="2 3">FT80W</strain>
    </source>
</reference>
<dbReference type="InterPro" id="IPR012675">
    <property type="entry name" value="Beta-grasp_dom_sf"/>
</dbReference>
<organism evidence="2 3">
    <name type="scientific">Duganella guangzhouensis</name>
    <dbReference type="NCBI Taxonomy" id="2666084"/>
    <lineage>
        <taxon>Bacteria</taxon>
        <taxon>Pseudomonadati</taxon>
        <taxon>Pseudomonadota</taxon>
        <taxon>Betaproteobacteria</taxon>
        <taxon>Burkholderiales</taxon>
        <taxon>Oxalobacteraceae</taxon>
        <taxon>Telluria group</taxon>
        <taxon>Duganella</taxon>
    </lineage>
</organism>
<evidence type="ECO:0000259" key="1">
    <source>
        <dbReference type="PROSITE" id="PS51085"/>
    </source>
</evidence>
<dbReference type="AlphaFoldDB" id="A0A6I2LAB5"/>
<keyword evidence="3" id="KW-1185">Reference proteome</keyword>
<feature type="domain" description="2Fe-2S ferredoxin-type" evidence="1">
    <location>
        <begin position="3"/>
        <end position="86"/>
    </location>
</feature>
<evidence type="ECO:0000313" key="3">
    <source>
        <dbReference type="Proteomes" id="UP000433309"/>
    </source>
</evidence>
<dbReference type="PROSITE" id="PS51085">
    <property type="entry name" value="2FE2S_FER_2"/>
    <property type="match status" value="1"/>
</dbReference>
<dbReference type="PANTHER" id="PTHR45331">
    <property type="entry name" value="OXIDOREDUCTASE, IRON-SULPHUR BINDING SUBUNIT-RELATED-RELATED"/>
    <property type="match status" value="1"/>
</dbReference>
<dbReference type="Pfam" id="PF00111">
    <property type="entry name" value="Fer2"/>
    <property type="match status" value="1"/>
</dbReference>
<dbReference type="GO" id="GO:0016903">
    <property type="term" value="F:oxidoreductase activity, acting on the aldehyde or oxo group of donors"/>
    <property type="evidence" value="ECO:0007669"/>
    <property type="project" value="TreeGrafter"/>
</dbReference>
<sequence length="172" mass="18987">MSETIHFHVNDRPVKADAADGDMPLIDYLHERHNLTGTKFSCGIGVCRACTVTTRNEKNALLEKTLACSTPVSACKDMRVYTVESLGSEEALAPLQQAFLENFSFQCGYCAPGFLMAATAMLAHLKNSPTQQSQLDGVMEEWVGGNLCRCTGYVRYMEAIRQVALPYCEDYA</sequence>
<dbReference type="Proteomes" id="UP000433309">
    <property type="component" value="Unassembled WGS sequence"/>
</dbReference>
<evidence type="ECO:0000313" key="2">
    <source>
        <dbReference type="EMBL" id="MRW94682.1"/>
    </source>
</evidence>
<dbReference type="SUPFAM" id="SSF47741">
    <property type="entry name" value="CO dehydrogenase ISP C-domain like"/>
    <property type="match status" value="1"/>
</dbReference>
<proteinExistence type="predicted"/>
<dbReference type="InterPro" id="IPR036884">
    <property type="entry name" value="2Fe-2S-bd_dom_sf"/>
</dbReference>
<dbReference type="Pfam" id="PF01799">
    <property type="entry name" value="Fer2_2"/>
    <property type="match status" value="1"/>
</dbReference>
<dbReference type="InterPro" id="IPR001041">
    <property type="entry name" value="2Fe-2S_ferredoxin-type"/>
</dbReference>
<dbReference type="EMBL" id="WKJK01000033">
    <property type="protein sequence ID" value="MRW94682.1"/>
    <property type="molecule type" value="Genomic_DNA"/>
</dbReference>
<dbReference type="CDD" id="cd00207">
    <property type="entry name" value="fer2"/>
    <property type="match status" value="1"/>
</dbReference>
<dbReference type="GO" id="GO:0046872">
    <property type="term" value="F:metal ion binding"/>
    <property type="evidence" value="ECO:0007669"/>
    <property type="project" value="InterPro"/>
</dbReference>
<dbReference type="RefSeq" id="WP_154383557.1">
    <property type="nucleotide sequence ID" value="NZ_WKJK01000033.1"/>
</dbReference>
<protein>
    <submittedName>
        <fullName evidence="2">2Fe-2S iron-sulfur cluster binding domain-containing protein</fullName>
    </submittedName>
</protein>
<dbReference type="InterPro" id="IPR052914">
    <property type="entry name" value="Aldehyde_Oxdr_Iron-Sulfur"/>
</dbReference>
<dbReference type="InterPro" id="IPR036010">
    <property type="entry name" value="2Fe-2S_ferredoxin-like_sf"/>
</dbReference>
<accession>A0A6I2LAB5</accession>
<dbReference type="InterPro" id="IPR002888">
    <property type="entry name" value="2Fe-2S-bd"/>
</dbReference>
<dbReference type="Gene3D" id="3.10.20.30">
    <property type="match status" value="1"/>
</dbReference>
<dbReference type="GO" id="GO:0051537">
    <property type="term" value="F:2 iron, 2 sulfur cluster binding"/>
    <property type="evidence" value="ECO:0007669"/>
    <property type="project" value="TreeGrafter"/>
</dbReference>
<comment type="caution">
    <text evidence="2">The sequence shown here is derived from an EMBL/GenBank/DDBJ whole genome shotgun (WGS) entry which is preliminary data.</text>
</comment>
<dbReference type="Gene3D" id="1.10.150.120">
    <property type="entry name" value="[2Fe-2S]-binding domain"/>
    <property type="match status" value="1"/>
</dbReference>
<dbReference type="PANTHER" id="PTHR45331:SF2">
    <property type="entry name" value="OXIDOREDUCTASE WITH IRON-SULFUR SUBUNIT"/>
    <property type="match status" value="1"/>
</dbReference>
<dbReference type="SUPFAM" id="SSF54292">
    <property type="entry name" value="2Fe-2S ferredoxin-like"/>
    <property type="match status" value="1"/>
</dbReference>